<keyword evidence="7" id="KW-1185">Reference proteome</keyword>
<organism evidence="6 7">
    <name type="scientific">Maritimibacter alkaliphilus HTCC2654</name>
    <dbReference type="NCBI Taxonomy" id="314271"/>
    <lineage>
        <taxon>Bacteria</taxon>
        <taxon>Pseudomonadati</taxon>
        <taxon>Pseudomonadota</taxon>
        <taxon>Alphaproteobacteria</taxon>
        <taxon>Rhodobacterales</taxon>
        <taxon>Roseobacteraceae</taxon>
        <taxon>Maritimibacter</taxon>
    </lineage>
</organism>
<evidence type="ECO:0000256" key="3">
    <source>
        <dbReference type="ARBA" id="ARBA00022806"/>
    </source>
</evidence>
<accession>A3VKW2</accession>
<proteinExistence type="predicted"/>
<reference evidence="6 7" key="1">
    <citation type="journal article" date="2010" name="J. Bacteriol.">
        <title>Genome sequences of Pelagibaca bermudensis HTCC2601T and Maritimibacter alkaliphilus HTCC2654T, the type strains of two marine Roseobacter genera.</title>
        <authorList>
            <person name="Thrash J.C."/>
            <person name="Cho J.C."/>
            <person name="Ferriera S."/>
            <person name="Johnson J."/>
            <person name="Vergin K.L."/>
            <person name="Giovannoni S.J."/>
        </authorList>
    </citation>
    <scope>NUCLEOTIDE SEQUENCE [LARGE SCALE GENOMIC DNA]</scope>
    <source>
        <strain evidence="6 7">HTCC2654</strain>
    </source>
</reference>
<protein>
    <recommendedName>
        <fullName evidence="5">UvrD-like helicase ATP-binding domain-containing protein</fullName>
    </recommendedName>
</protein>
<evidence type="ECO:0000313" key="7">
    <source>
        <dbReference type="Proteomes" id="UP000002931"/>
    </source>
</evidence>
<dbReference type="InterPro" id="IPR014016">
    <property type="entry name" value="UvrD-like_ATP-bd"/>
</dbReference>
<evidence type="ECO:0000256" key="2">
    <source>
        <dbReference type="ARBA" id="ARBA00022801"/>
    </source>
</evidence>
<dbReference type="STRING" id="314271.RB2654_22978"/>
<keyword evidence="3" id="KW-0347">Helicase</keyword>
<dbReference type="Proteomes" id="UP000002931">
    <property type="component" value="Unassembled WGS sequence"/>
</dbReference>
<dbReference type="Gene3D" id="3.40.50.300">
    <property type="entry name" value="P-loop containing nucleotide triphosphate hydrolases"/>
    <property type="match status" value="1"/>
</dbReference>
<dbReference type="SUPFAM" id="SSF52540">
    <property type="entry name" value="P-loop containing nucleoside triphosphate hydrolases"/>
    <property type="match status" value="1"/>
</dbReference>
<keyword evidence="1" id="KW-0547">Nucleotide-binding</keyword>
<gene>
    <name evidence="6" type="ORF">RB2654_22978</name>
</gene>
<dbReference type="AlphaFoldDB" id="A3VKW2"/>
<dbReference type="eggNOG" id="COG0210">
    <property type="taxonomic scope" value="Bacteria"/>
</dbReference>
<dbReference type="Pfam" id="PF00580">
    <property type="entry name" value="UvrD-helicase"/>
    <property type="match status" value="1"/>
</dbReference>
<name>A3VKW2_9RHOB</name>
<dbReference type="GO" id="GO:0005524">
    <property type="term" value="F:ATP binding"/>
    <property type="evidence" value="ECO:0007669"/>
    <property type="project" value="UniProtKB-KW"/>
</dbReference>
<sequence length="279" mass="31146">MHSSRIDGIHWVEGRSVPYIPEARTRSHYFLDGSQIYSDKIAKFVCQCDRQTGGAIMRRLKQRFSHIIIDEIQDMAGYDLDLLELLLNAGVSVTFVGDHRQATFSTNNASKNKAFAGPAIINKFELWKKQGLVELEYETHTYRCNQTIADLGDGFFPNEPKTVSRNDTVTGHDGVFLVGSADVGEYVNCFAPQVLRYSAATKCDPHEAMNFGESKGLTFERVLIYPHGPARKWLASGDISHVAKSAAKMYVAATRARYSVAFVYDGKVCNVAATKWMSE</sequence>
<keyword evidence="2" id="KW-0378">Hydrolase</keyword>
<evidence type="ECO:0000259" key="5">
    <source>
        <dbReference type="Pfam" id="PF00580"/>
    </source>
</evidence>
<keyword evidence="4" id="KW-0067">ATP-binding</keyword>
<evidence type="ECO:0000313" key="6">
    <source>
        <dbReference type="EMBL" id="EAQ11149.1"/>
    </source>
</evidence>
<dbReference type="HOGENOM" id="CLU_064676_0_0_5"/>
<dbReference type="GO" id="GO:0004386">
    <property type="term" value="F:helicase activity"/>
    <property type="evidence" value="ECO:0007669"/>
    <property type="project" value="UniProtKB-KW"/>
</dbReference>
<comment type="caution">
    <text evidence="6">The sequence shown here is derived from an EMBL/GenBank/DDBJ whole genome shotgun (WGS) entry which is preliminary data.</text>
</comment>
<evidence type="ECO:0000256" key="4">
    <source>
        <dbReference type="ARBA" id="ARBA00022840"/>
    </source>
</evidence>
<dbReference type="InterPro" id="IPR027417">
    <property type="entry name" value="P-loop_NTPase"/>
</dbReference>
<feature type="domain" description="UvrD-like helicase ATP-binding" evidence="5">
    <location>
        <begin position="53"/>
        <end position="109"/>
    </location>
</feature>
<dbReference type="EMBL" id="AAMT01000019">
    <property type="protein sequence ID" value="EAQ11149.1"/>
    <property type="molecule type" value="Genomic_DNA"/>
</dbReference>
<evidence type="ECO:0000256" key="1">
    <source>
        <dbReference type="ARBA" id="ARBA00022741"/>
    </source>
</evidence>
<dbReference type="GO" id="GO:0016787">
    <property type="term" value="F:hydrolase activity"/>
    <property type="evidence" value="ECO:0007669"/>
    <property type="project" value="UniProtKB-KW"/>
</dbReference>